<organism evidence="2 3">
    <name type="scientific">Dunaliella salina</name>
    <name type="common">Green alga</name>
    <name type="synonym">Protococcus salinus</name>
    <dbReference type="NCBI Taxonomy" id="3046"/>
    <lineage>
        <taxon>Eukaryota</taxon>
        <taxon>Viridiplantae</taxon>
        <taxon>Chlorophyta</taxon>
        <taxon>core chlorophytes</taxon>
        <taxon>Chlorophyceae</taxon>
        <taxon>CS clade</taxon>
        <taxon>Chlamydomonadales</taxon>
        <taxon>Dunaliellaceae</taxon>
        <taxon>Dunaliella</taxon>
    </lineage>
</organism>
<evidence type="ECO:0000313" key="2">
    <source>
        <dbReference type="EMBL" id="KAF5841972.1"/>
    </source>
</evidence>
<dbReference type="Gene3D" id="1.25.10.10">
    <property type="entry name" value="Leucine-rich Repeat Variant"/>
    <property type="match status" value="2"/>
</dbReference>
<dbReference type="InterPro" id="IPR011989">
    <property type="entry name" value="ARM-like"/>
</dbReference>
<dbReference type="SUPFAM" id="SSF48371">
    <property type="entry name" value="ARM repeat"/>
    <property type="match status" value="1"/>
</dbReference>
<dbReference type="SMART" id="SM00185">
    <property type="entry name" value="ARM"/>
    <property type="match status" value="5"/>
</dbReference>
<evidence type="ECO:0000313" key="3">
    <source>
        <dbReference type="Proteomes" id="UP000815325"/>
    </source>
</evidence>
<sequence>MSNPGAVLRRPREPARPGLPDPDPALLPLIRSLLPGGQEAPRALHQLCDLTAWQEQNQRHALELGVVTPVLQLLEARIPRTWHASAQNGEPKATGESPPPEFEHANTALILACLTLLSNLSSAQDLADCVAREPACTATLVALLSASAAPLQVTVHCARCLINLTQSNKQAQAEAVKAGLLDYAVGLLMSNPRHQALDKLGCWLLANLTTPLGSGVREQLLQQPSTLAQLVQLARPNQPEPVIVLACHVLGNLVREAVPCKLSTFSGGLMAHDVLARAGALEVLQAHAQTPHCSSKVLAAALNALACLALGHKRNAATLMARPGLAASLGLALEQREDVWTADYDSACAVLAVHTLLHVLGHMHFNSGDSSSSSSRTTGAEGAEDAGGNLGFRSTVAGQIITLEGPDANVVDGAVQVMAVAEAGIEQSQGSSAAGAAAGSRERAQSREMGGKVVPGASVEKEAVYVSLAEAARAVGVVLPAVITGAQKDGSSVLQPIQVAEIRFRVTHTLLPRLRSPNFRTAATAAAALYHLAAACGGKAACEARSLMADSSLVRELLQKLSSSDPPLIQACLAVLDVLSAEPLCGEVMLRSGWLDAILPLLESKDALVQRWADRALCSLFIAGGGHMQR</sequence>
<evidence type="ECO:0000256" key="1">
    <source>
        <dbReference type="SAM" id="MobiDB-lite"/>
    </source>
</evidence>
<gene>
    <name evidence="2" type="ORF">DUNSADRAFT_9853</name>
</gene>
<dbReference type="Proteomes" id="UP000815325">
    <property type="component" value="Unassembled WGS sequence"/>
</dbReference>
<feature type="compositionally biased region" description="Basic and acidic residues" evidence="1">
    <location>
        <begin position="440"/>
        <end position="450"/>
    </location>
</feature>
<reference evidence="2" key="1">
    <citation type="submission" date="2017-08" db="EMBL/GenBank/DDBJ databases">
        <authorList>
            <person name="Polle J.E."/>
            <person name="Barry K."/>
            <person name="Cushman J."/>
            <person name="Schmutz J."/>
            <person name="Tran D."/>
            <person name="Hathwaick L.T."/>
            <person name="Yim W.C."/>
            <person name="Jenkins J."/>
            <person name="Mckie-Krisberg Z.M."/>
            <person name="Prochnik S."/>
            <person name="Lindquist E."/>
            <person name="Dockter R.B."/>
            <person name="Adam C."/>
            <person name="Molina H."/>
            <person name="Bunkerborg J."/>
            <person name="Jin E."/>
            <person name="Buchheim M."/>
            <person name="Magnuson J."/>
        </authorList>
    </citation>
    <scope>NUCLEOTIDE SEQUENCE</scope>
    <source>
        <strain evidence="2">CCAP 19/18</strain>
    </source>
</reference>
<feature type="region of interest" description="Disordered" evidence="1">
    <location>
        <begin position="1"/>
        <end position="23"/>
    </location>
</feature>
<dbReference type="InterPro" id="IPR016024">
    <property type="entry name" value="ARM-type_fold"/>
</dbReference>
<accession>A0ABQ7H541</accession>
<proteinExistence type="predicted"/>
<name>A0ABQ7H541_DUNSA</name>
<dbReference type="EMBL" id="MU069471">
    <property type="protein sequence ID" value="KAF5841972.1"/>
    <property type="molecule type" value="Genomic_DNA"/>
</dbReference>
<keyword evidence="3" id="KW-1185">Reference proteome</keyword>
<feature type="compositionally biased region" description="Low complexity" evidence="1">
    <location>
        <begin position="370"/>
        <end position="381"/>
    </location>
</feature>
<dbReference type="InterPro" id="IPR000225">
    <property type="entry name" value="Armadillo"/>
</dbReference>
<feature type="region of interest" description="Disordered" evidence="1">
    <location>
        <begin position="367"/>
        <end position="388"/>
    </location>
</feature>
<feature type="region of interest" description="Disordered" evidence="1">
    <location>
        <begin position="431"/>
        <end position="452"/>
    </location>
</feature>
<comment type="caution">
    <text evidence="2">The sequence shown here is derived from an EMBL/GenBank/DDBJ whole genome shotgun (WGS) entry which is preliminary data.</text>
</comment>
<protein>
    <submittedName>
        <fullName evidence="2">Armadillo-type protein</fullName>
    </submittedName>
</protein>